<dbReference type="PANTHER" id="PTHR30194:SF3">
    <property type="entry name" value="CROSSOVER JUNCTION ENDODEOXYRIBONUCLEASE RUVC"/>
    <property type="match status" value="1"/>
</dbReference>
<protein>
    <recommendedName>
        <fullName evidence="13 14">Crossover junction endodeoxyribonuclease RuvC</fullName>
        <ecNumber evidence="13 14">3.1.21.10</ecNumber>
    </recommendedName>
    <alternativeName>
        <fullName evidence="13">Holliday junction nuclease RuvC</fullName>
    </alternativeName>
    <alternativeName>
        <fullName evidence="13">Holliday junction resolvase RuvC</fullName>
    </alternativeName>
</protein>
<dbReference type="CDD" id="cd16962">
    <property type="entry name" value="RuvC"/>
    <property type="match status" value="1"/>
</dbReference>
<evidence type="ECO:0000313" key="15">
    <source>
        <dbReference type="EMBL" id="KKQ35888.1"/>
    </source>
</evidence>
<dbReference type="GO" id="GO:0006281">
    <property type="term" value="P:DNA repair"/>
    <property type="evidence" value="ECO:0007669"/>
    <property type="project" value="UniProtKB-UniRule"/>
</dbReference>
<dbReference type="Proteomes" id="UP000033876">
    <property type="component" value="Unassembled WGS sequence"/>
</dbReference>
<dbReference type="HAMAP" id="MF_00034">
    <property type="entry name" value="RuvC"/>
    <property type="match status" value="1"/>
</dbReference>
<keyword evidence="2 13" id="KW-0963">Cytoplasm</keyword>
<organism evidence="15 16">
    <name type="scientific">Candidatus Nomurabacteria bacterium GW2011_GWB1_37_5</name>
    <dbReference type="NCBI Taxonomy" id="1618742"/>
    <lineage>
        <taxon>Bacteria</taxon>
        <taxon>Candidatus Nomuraibacteriota</taxon>
    </lineage>
</organism>
<dbReference type="Pfam" id="PF02075">
    <property type="entry name" value="RuvC"/>
    <property type="match status" value="1"/>
</dbReference>
<name>A0A0G0GY17_9BACT</name>
<comment type="catalytic activity">
    <reaction evidence="12 13">
        <text>Endonucleolytic cleavage at a junction such as a reciprocal single-stranded crossover between two homologous DNA duplexes (Holliday junction).</text>
        <dbReference type="EC" id="3.1.21.10"/>
    </reaction>
</comment>
<feature type="active site" evidence="13">
    <location>
        <position position="142"/>
    </location>
</feature>
<feature type="binding site" evidence="13">
    <location>
        <position position="7"/>
    </location>
    <ligand>
        <name>Mg(2+)</name>
        <dbReference type="ChEBI" id="CHEBI:18420"/>
        <label>1</label>
    </ligand>
</feature>
<dbReference type="FunFam" id="3.30.420.10:FF:000002">
    <property type="entry name" value="Crossover junction endodeoxyribonuclease RuvC"/>
    <property type="match status" value="1"/>
</dbReference>
<gene>
    <name evidence="13" type="primary">ruvC</name>
    <name evidence="15" type="ORF">US50_C0003G0008</name>
</gene>
<accession>A0A0G0GY17</accession>
<feature type="active site" evidence="13">
    <location>
        <position position="7"/>
    </location>
</feature>
<dbReference type="GO" id="GO:0006310">
    <property type="term" value="P:DNA recombination"/>
    <property type="evidence" value="ECO:0007669"/>
    <property type="project" value="UniProtKB-UniRule"/>
</dbReference>
<dbReference type="GO" id="GO:0048476">
    <property type="term" value="C:Holliday junction resolvase complex"/>
    <property type="evidence" value="ECO:0007669"/>
    <property type="project" value="UniProtKB-UniRule"/>
</dbReference>
<keyword evidence="5 13" id="KW-0255">Endonuclease</keyword>
<dbReference type="SUPFAM" id="SSF53098">
    <property type="entry name" value="Ribonuclease H-like"/>
    <property type="match status" value="1"/>
</dbReference>
<dbReference type="PANTHER" id="PTHR30194">
    <property type="entry name" value="CROSSOVER JUNCTION ENDODEOXYRIBONUCLEASE RUVC"/>
    <property type="match status" value="1"/>
</dbReference>
<sequence length="159" mass="17922">MRILSIDPGYERVGIAIIEKENKSSKEILLFSECFKTSPKLKLSERIFIIGQNIESIIKKWKPDALAIETLFMTTNQKTVMGVSEARGVIIYEGQKSGLQICEYTPLQIKIAVTGYGKATKEQVLTMVQKLIKISNKKTLDDEIDAIAVGLTYFAQERF</sequence>
<keyword evidence="3 13" id="KW-0540">Nuclease</keyword>
<keyword evidence="7 13" id="KW-0378">Hydrolase</keyword>
<dbReference type="GO" id="GO:0005737">
    <property type="term" value="C:cytoplasm"/>
    <property type="evidence" value="ECO:0007669"/>
    <property type="project" value="UniProtKB-SubCell"/>
</dbReference>
<dbReference type="PRINTS" id="PR00696">
    <property type="entry name" value="RSOLVASERUVC"/>
</dbReference>
<evidence type="ECO:0000256" key="1">
    <source>
        <dbReference type="ARBA" id="ARBA00009518"/>
    </source>
</evidence>
<evidence type="ECO:0000256" key="13">
    <source>
        <dbReference type="HAMAP-Rule" id="MF_00034"/>
    </source>
</evidence>
<dbReference type="GO" id="GO:0008821">
    <property type="term" value="F:crossover junction DNA endonuclease activity"/>
    <property type="evidence" value="ECO:0007669"/>
    <property type="project" value="UniProtKB-UniRule"/>
</dbReference>
<feature type="binding site" evidence="13">
    <location>
        <position position="142"/>
    </location>
    <ligand>
        <name>Mg(2+)</name>
        <dbReference type="ChEBI" id="CHEBI:18420"/>
        <label>1</label>
    </ligand>
</feature>
<keyword evidence="11 13" id="KW-0234">DNA repair</keyword>
<reference evidence="15 16" key="1">
    <citation type="journal article" date="2015" name="Nature">
        <title>rRNA introns, odd ribosomes, and small enigmatic genomes across a large radiation of phyla.</title>
        <authorList>
            <person name="Brown C.T."/>
            <person name="Hug L.A."/>
            <person name="Thomas B.C."/>
            <person name="Sharon I."/>
            <person name="Castelle C.J."/>
            <person name="Singh A."/>
            <person name="Wilkins M.J."/>
            <person name="Williams K.H."/>
            <person name="Banfield J.F."/>
        </authorList>
    </citation>
    <scope>NUCLEOTIDE SEQUENCE [LARGE SCALE GENOMIC DNA]</scope>
</reference>
<keyword evidence="9 13" id="KW-0238">DNA-binding</keyword>
<evidence type="ECO:0000256" key="8">
    <source>
        <dbReference type="ARBA" id="ARBA00022842"/>
    </source>
</evidence>
<comment type="caution">
    <text evidence="15">The sequence shown here is derived from an EMBL/GenBank/DDBJ whole genome shotgun (WGS) entry which is preliminary data.</text>
</comment>
<comment type="subunit">
    <text evidence="13">Homodimer which binds Holliday junction (HJ) DNA. The HJ becomes 2-fold symmetrical on binding to RuvC with unstacked arms; it has a different conformation from HJ DNA in complex with RuvA. In the full resolvosome a probable DNA-RuvA(4)-RuvB(12)-RuvC(2) complex forms which resolves the HJ.</text>
</comment>
<evidence type="ECO:0000256" key="10">
    <source>
        <dbReference type="ARBA" id="ARBA00023172"/>
    </source>
</evidence>
<evidence type="ECO:0000256" key="9">
    <source>
        <dbReference type="ARBA" id="ARBA00023125"/>
    </source>
</evidence>
<dbReference type="InterPro" id="IPR012337">
    <property type="entry name" value="RNaseH-like_sf"/>
</dbReference>
<dbReference type="GO" id="GO:0000287">
    <property type="term" value="F:magnesium ion binding"/>
    <property type="evidence" value="ECO:0007669"/>
    <property type="project" value="UniProtKB-UniRule"/>
</dbReference>
<evidence type="ECO:0000256" key="11">
    <source>
        <dbReference type="ARBA" id="ARBA00023204"/>
    </source>
</evidence>
<evidence type="ECO:0000256" key="4">
    <source>
        <dbReference type="ARBA" id="ARBA00022723"/>
    </source>
</evidence>
<comment type="function">
    <text evidence="13">The RuvA-RuvB-RuvC complex processes Holliday junction (HJ) DNA during genetic recombination and DNA repair. Endonuclease that resolves HJ intermediates. Cleaves cruciform DNA by making single-stranded nicks across the HJ at symmetrical positions within the homologous arms, yielding a 5'-phosphate and a 3'-hydroxyl group; requires a central core of homology in the junction. The consensus cleavage sequence is 5'-(A/T)TT(C/G)-3'. Cleavage occurs on the 3'-side of the TT dinucleotide at the point of strand exchange. HJ branch migration catalyzed by RuvA-RuvB allows RuvC to scan DNA until it finds its consensus sequence, where it cleaves and resolves the cruciform DNA.</text>
</comment>
<dbReference type="Gene3D" id="3.30.420.10">
    <property type="entry name" value="Ribonuclease H-like superfamily/Ribonuclease H"/>
    <property type="match status" value="1"/>
</dbReference>
<comment type="similarity">
    <text evidence="1 13">Belongs to the RuvC family.</text>
</comment>
<evidence type="ECO:0000256" key="12">
    <source>
        <dbReference type="ARBA" id="ARBA00029354"/>
    </source>
</evidence>
<keyword evidence="6 13" id="KW-0227">DNA damage</keyword>
<dbReference type="InterPro" id="IPR036397">
    <property type="entry name" value="RNaseH_sf"/>
</dbReference>
<evidence type="ECO:0000256" key="7">
    <source>
        <dbReference type="ARBA" id="ARBA00022801"/>
    </source>
</evidence>
<evidence type="ECO:0000256" key="14">
    <source>
        <dbReference type="NCBIfam" id="TIGR00228"/>
    </source>
</evidence>
<dbReference type="GO" id="GO:0003677">
    <property type="term" value="F:DNA binding"/>
    <property type="evidence" value="ECO:0007669"/>
    <property type="project" value="UniProtKB-KW"/>
</dbReference>
<dbReference type="EC" id="3.1.21.10" evidence="13 14"/>
<evidence type="ECO:0000256" key="3">
    <source>
        <dbReference type="ARBA" id="ARBA00022722"/>
    </source>
</evidence>
<keyword evidence="10 13" id="KW-0233">DNA recombination</keyword>
<proteinExistence type="inferred from homology"/>
<dbReference type="EMBL" id="LBTF01000003">
    <property type="protein sequence ID" value="KKQ35888.1"/>
    <property type="molecule type" value="Genomic_DNA"/>
</dbReference>
<feature type="active site" evidence="13">
    <location>
        <position position="69"/>
    </location>
</feature>
<dbReference type="NCBIfam" id="TIGR00228">
    <property type="entry name" value="ruvC"/>
    <property type="match status" value="1"/>
</dbReference>
<comment type="subcellular location">
    <subcellularLocation>
        <location evidence="13">Cytoplasm</location>
    </subcellularLocation>
</comment>
<dbReference type="InterPro" id="IPR002176">
    <property type="entry name" value="X-over_junc_endoDNase_RuvC"/>
</dbReference>
<dbReference type="AlphaFoldDB" id="A0A0G0GY17"/>
<keyword evidence="8 13" id="KW-0460">Magnesium</keyword>
<feature type="binding site" evidence="13">
    <location>
        <position position="69"/>
    </location>
    <ligand>
        <name>Mg(2+)</name>
        <dbReference type="ChEBI" id="CHEBI:18420"/>
        <label>2</label>
    </ligand>
</feature>
<evidence type="ECO:0000256" key="5">
    <source>
        <dbReference type="ARBA" id="ARBA00022759"/>
    </source>
</evidence>
<comment type="cofactor">
    <cofactor evidence="13">
        <name>Mg(2+)</name>
        <dbReference type="ChEBI" id="CHEBI:18420"/>
    </cofactor>
    <text evidence="13">Binds 2 Mg(2+) ion per subunit.</text>
</comment>
<evidence type="ECO:0000256" key="6">
    <source>
        <dbReference type="ARBA" id="ARBA00022763"/>
    </source>
</evidence>
<keyword evidence="4 13" id="KW-0479">Metal-binding</keyword>
<evidence type="ECO:0000256" key="2">
    <source>
        <dbReference type="ARBA" id="ARBA00022490"/>
    </source>
</evidence>
<evidence type="ECO:0000313" key="16">
    <source>
        <dbReference type="Proteomes" id="UP000033876"/>
    </source>
</evidence>